<organism evidence="1 2">
    <name type="scientific">Dendrobium nobile</name>
    <name type="common">Orchid</name>
    <dbReference type="NCBI Taxonomy" id="94219"/>
    <lineage>
        <taxon>Eukaryota</taxon>
        <taxon>Viridiplantae</taxon>
        <taxon>Streptophyta</taxon>
        <taxon>Embryophyta</taxon>
        <taxon>Tracheophyta</taxon>
        <taxon>Spermatophyta</taxon>
        <taxon>Magnoliopsida</taxon>
        <taxon>Liliopsida</taxon>
        <taxon>Asparagales</taxon>
        <taxon>Orchidaceae</taxon>
        <taxon>Epidendroideae</taxon>
        <taxon>Malaxideae</taxon>
        <taxon>Dendrobiinae</taxon>
        <taxon>Dendrobium</taxon>
    </lineage>
</organism>
<evidence type="ECO:0000313" key="1">
    <source>
        <dbReference type="EMBL" id="KAI0528623.1"/>
    </source>
</evidence>
<protein>
    <submittedName>
        <fullName evidence="1">Uncharacterized protein</fullName>
    </submittedName>
</protein>
<evidence type="ECO:0000313" key="2">
    <source>
        <dbReference type="Proteomes" id="UP000829196"/>
    </source>
</evidence>
<sequence>MRRHRLWFFSAKQARRYTSPILSSPCAGSDDYGSHDHRNHQLHDRIQNGRSELMEKENLAHWFFRGDLSSLQLHLFLPSWRP</sequence>
<dbReference type="EMBL" id="JAGYWB010000002">
    <property type="protein sequence ID" value="KAI0528623.1"/>
    <property type="molecule type" value="Genomic_DNA"/>
</dbReference>
<proteinExistence type="predicted"/>
<gene>
    <name evidence="1" type="ORF">KFK09_001165</name>
</gene>
<comment type="caution">
    <text evidence="1">The sequence shown here is derived from an EMBL/GenBank/DDBJ whole genome shotgun (WGS) entry which is preliminary data.</text>
</comment>
<dbReference type="Proteomes" id="UP000829196">
    <property type="component" value="Unassembled WGS sequence"/>
</dbReference>
<name>A0A8T3C4E2_DENNO</name>
<keyword evidence="2" id="KW-1185">Reference proteome</keyword>
<dbReference type="AlphaFoldDB" id="A0A8T3C4E2"/>
<accession>A0A8T3C4E2</accession>
<reference evidence="1" key="1">
    <citation type="journal article" date="2022" name="Front. Genet.">
        <title>Chromosome-Scale Assembly of the Dendrobium nobile Genome Provides Insights Into the Molecular Mechanism of the Biosynthesis of the Medicinal Active Ingredient of Dendrobium.</title>
        <authorList>
            <person name="Xu Q."/>
            <person name="Niu S.-C."/>
            <person name="Li K.-L."/>
            <person name="Zheng P.-J."/>
            <person name="Zhang X.-J."/>
            <person name="Jia Y."/>
            <person name="Liu Y."/>
            <person name="Niu Y.-X."/>
            <person name="Yu L.-H."/>
            <person name="Chen D.-F."/>
            <person name="Zhang G.-Q."/>
        </authorList>
    </citation>
    <scope>NUCLEOTIDE SEQUENCE</scope>
    <source>
        <tissue evidence="1">Leaf</tissue>
    </source>
</reference>